<reference evidence="1" key="1">
    <citation type="submission" date="2021-02" db="EMBL/GenBank/DDBJ databases">
        <authorList>
            <consortium name="DOE Joint Genome Institute"/>
            <person name="Ahrendt S."/>
            <person name="Looney B.P."/>
            <person name="Miyauchi S."/>
            <person name="Morin E."/>
            <person name="Drula E."/>
            <person name="Courty P.E."/>
            <person name="Chicoki N."/>
            <person name="Fauchery L."/>
            <person name="Kohler A."/>
            <person name="Kuo A."/>
            <person name="Labutti K."/>
            <person name="Pangilinan J."/>
            <person name="Lipzen A."/>
            <person name="Riley R."/>
            <person name="Andreopoulos W."/>
            <person name="He G."/>
            <person name="Johnson J."/>
            <person name="Barry K.W."/>
            <person name="Grigoriev I.V."/>
            <person name="Nagy L."/>
            <person name="Hibbett D."/>
            <person name="Henrissat B."/>
            <person name="Matheny P.B."/>
            <person name="Labbe J."/>
            <person name="Martin F."/>
        </authorList>
    </citation>
    <scope>NUCLEOTIDE SEQUENCE</scope>
    <source>
        <strain evidence="1">FP105234-sp</strain>
    </source>
</reference>
<comment type="caution">
    <text evidence="1">The sequence shown here is derived from an EMBL/GenBank/DDBJ whole genome shotgun (WGS) entry which is preliminary data.</text>
</comment>
<name>A0ACB8R7S1_9AGAM</name>
<sequence length="64" mass="6721">FDDEDQADVVLLSSDGTNFCVSSIILSLASPIFADMFSIDGASPDELLDGLPVVRMVEAAATLD</sequence>
<protein>
    <submittedName>
        <fullName evidence="1">Uncharacterized protein</fullName>
    </submittedName>
</protein>
<keyword evidence="2" id="KW-1185">Reference proteome</keyword>
<accession>A0ACB8R7S1</accession>
<reference evidence="1" key="2">
    <citation type="journal article" date="2022" name="New Phytol.">
        <title>Evolutionary transition to the ectomycorrhizal habit in the genomes of a hyperdiverse lineage of mushroom-forming fungi.</title>
        <authorList>
            <person name="Looney B."/>
            <person name="Miyauchi S."/>
            <person name="Morin E."/>
            <person name="Drula E."/>
            <person name="Courty P.E."/>
            <person name="Kohler A."/>
            <person name="Kuo A."/>
            <person name="LaButti K."/>
            <person name="Pangilinan J."/>
            <person name="Lipzen A."/>
            <person name="Riley R."/>
            <person name="Andreopoulos W."/>
            <person name="He G."/>
            <person name="Johnson J."/>
            <person name="Nolan M."/>
            <person name="Tritt A."/>
            <person name="Barry K.W."/>
            <person name="Grigoriev I.V."/>
            <person name="Nagy L.G."/>
            <person name="Hibbett D."/>
            <person name="Henrissat B."/>
            <person name="Matheny P.B."/>
            <person name="Labbe J."/>
            <person name="Martin F.M."/>
        </authorList>
    </citation>
    <scope>NUCLEOTIDE SEQUENCE</scope>
    <source>
        <strain evidence="1">FP105234-sp</strain>
    </source>
</reference>
<dbReference type="EMBL" id="MU276247">
    <property type="protein sequence ID" value="KAI0039927.1"/>
    <property type="molecule type" value="Genomic_DNA"/>
</dbReference>
<gene>
    <name evidence="1" type="ORF">FA95DRAFT_1467704</name>
</gene>
<evidence type="ECO:0000313" key="2">
    <source>
        <dbReference type="Proteomes" id="UP000814033"/>
    </source>
</evidence>
<feature type="non-terminal residue" evidence="1">
    <location>
        <position position="1"/>
    </location>
</feature>
<dbReference type="Proteomes" id="UP000814033">
    <property type="component" value="Unassembled WGS sequence"/>
</dbReference>
<evidence type="ECO:0000313" key="1">
    <source>
        <dbReference type="EMBL" id="KAI0039927.1"/>
    </source>
</evidence>
<organism evidence="1 2">
    <name type="scientific">Auriscalpium vulgare</name>
    <dbReference type="NCBI Taxonomy" id="40419"/>
    <lineage>
        <taxon>Eukaryota</taxon>
        <taxon>Fungi</taxon>
        <taxon>Dikarya</taxon>
        <taxon>Basidiomycota</taxon>
        <taxon>Agaricomycotina</taxon>
        <taxon>Agaricomycetes</taxon>
        <taxon>Russulales</taxon>
        <taxon>Auriscalpiaceae</taxon>
        <taxon>Auriscalpium</taxon>
    </lineage>
</organism>
<proteinExistence type="predicted"/>
<feature type="non-terminal residue" evidence="1">
    <location>
        <position position="64"/>
    </location>
</feature>